<proteinExistence type="predicted"/>
<reference evidence="2 3" key="1">
    <citation type="submission" date="2019-03" db="EMBL/GenBank/DDBJ databases">
        <authorList>
            <person name="Gaulin E."/>
            <person name="Dumas B."/>
        </authorList>
    </citation>
    <scope>NUCLEOTIDE SEQUENCE [LARGE SCALE GENOMIC DNA]</scope>
    <source>
        <strain evidence="2">CBS 568.67</strain>
    </source>
</reference>
<gene>
    <name evidence="2" type="primary">Aste57867_11540</name>
    <name evidence="1" type="ORF">As57867_011497</name>
    <name evidence="2" type="ORF">ASTE57867_11540</name>
</gene>
<dbReference type="EMBL" id="CAADRA010005311">
    <property type="protein sequence ID" value="VFT88401.1"/>
    <property type="molecule type" value="Genomic_DNA"/>
</dbReference>
<evidence type="ECO:0000313" key="1">
    <source>
        <dbReference type="EMBL" id="KAF0697797.1"/>
    </source>
</evidence>
<evidence type="ECO:0000313" key="3">
    <source>
        <dbReference type="Proteomes" id="UP000332933"/>
    </source>
</evidence>
<name>A0A485KTU4_9STRA</name>
<dbReference type="AlphaFoldDB" id="A0A485KTU4"/>
<organism evidence="2 3">
    <name type="scientific">Aphanomyces stellatus</name>
    <dbReference type="NCBI Taxonomy" id="120398"/>
    <lineage>
        <taxon>Eukaryota</taxon>
        <taxon>Sar</taxon>
        <taxon>Stramenopiles</taxon>
        <taxon>Oomycota</taxon>
        <taxon>Saprolegniomycetes</taxon>
        <taxon>Saprolegniales</taxon>
        <taxon>Verrucalvaceae</taxon>
        <taxon>Aphanomyces</taxon>
    </lineage>
</organism>
<dbReference type="EMBL" id="VJMH01005290">
    <property type="protein sequence ID" value="KAF0697797.1"/>
    <property type="molecule type" value="Genomic_DNA"/>
</dbReference>
<keyword evidence="3" id="KW-1185">Reference proteome</keyword>
<reference evidence="1" key="2">
    <citation type="submission" date="2019-06" db="EMBL/GenBank/DDBJ databases">
        <title>Genomics analysis of Aphanomyces spp. identifies a new class of oomycete effector associated with host adaptation.</title>
        <authorList>
            <person name="Gaulin E."/>
        </authorList>
    </citation>
    <scope>NUCLEOTIDE SEQUENCE</scope>
    <source>
        <strain evidence="1">CBS 578.67</strain>
    </source>
</reference>
<sequence length="407" mass="46208">MSGTLLGCQASYFERCNLLGPLPHPLCTIYFGMKSPSDAADVRRLHKQRHDREMKRLARQEYLSEIKQLNHCIRVMTQKLSMLVARRGPSCTLLSWDQVVRALAEDVMSATEANVKLKRALHMTQRMAAMVRVTLCEPMMMEPMYNPRSWRDNALFQGTELRRVGAEWLTSRAYTSMPQAMRSPVALGLASRGDIAVSIDSGAVHMQVTNDMIFHGSLAETTARVWALQTCKARLESPMPEVAKHWTLEAVDERTAYTRTEMLGRRCVQCLSRFYHEQDDVNVMVCVAVHHDEVFPYGPDECTTDNTTWVVVRALGPSTCLVRQMFLFTQGNVARDTPMAVSTFAAAMHRNVFPNQPYVAPQYSILTDEDHIPTIRHCLEADFDAIQRRMEVMVTNVMLPVNDYTGQ</sequence>
<accession>A0A485KTU4</accession>
<dbReference type="Proteomes" id="UP000332933">
    <property type="component" value="Unassembled WGS sequence"/>
</dbReference>
<evidence type="ECO:0000313" key="2">
    <source>
        <dbReference type="EMBL" id="VFT88401.1"/>
    </source>
</evidence>
<protein>
    <submittedName>
        <fullName evidence="2">Aste57867_11540 protein</fullName>
    </submittedName>
</protein>